<evidence type="ECO:0000313" key="6">
    <source>
        <dbReference type="Proteomes" id="UP000326994"/>
    </source>
</evidence>
<dbReference type="PANTHER" id="PTHR24273">
    <property type="entry name" value="FI04643P-RELATED"/>
    <property type="match status" value="1"/>
</dbReference>
<evidence type="ECO:0000259" key="4">
    <source>
        <dbReference type="PROSITE" id="PS50825"/>
    </source>
</evidence>
<dbReference type="Pfam" id="PF18962">
    <property type="entry name" value="Por_Secre_tail"/>
    <property type="match status" value="1"/>
</dbReference>
<keyword evidence="6" id="KW-1185">Reference proteome</keyword>
<dbReference type="AlphaFoldDB" id="A0A5J4G2Z2"/>
<sequence>MRQIFTLLLLCAFTVSFGQVLNETFDDATGFTTSSGFFSDGNGDYLGIAGGVDDYGTGTVPSALKAYTGFTGGFLTGMDLDGEGATLPITVQWTGLDIAGLTDLNFSGAFAEFFDSPGDIDEADFILFEYQIDGGGYQNLISFVGADFSSGTNNGFFREDTNFDGTGDGGLMGDAAATFLKTMTGTGSLLDVRVSINLNSGDEDFAMDDIVITGTSSIDTTPPVITCPTNIMMDNDAGLCDAIVSFMDATATDDTDPNPTVTQTAGPASGSTFSLGDTDITFTATDAAGNMSMCTFTVTVLDAEAPVVVCAANINVDNEAGLCGAVVTYDPIIFSDNCPEPTITETTITTGFLGGNGFHGNMFDINALNNITIKSFDVNLTSASGDFEVYFKTGSYAGSEQNPGDWTLVGSVAGVTSNGPDVATPLDLDLMVSLEAGMTYAFYVTSTGADVSYTNGVTEGAVLVSNTDLEVLEGRGNEYPFLDNFSPRNFNGNIIYTTGGFGVALTSGLPSGSEFPVGTTTVTYEVTDAVGNVGSCSFDVTVNDVEDPVVTCPVEQMVDGDANDMYEIPNYDDNGLVVVTDNCQGSTISQTPAAGTMVGLGTTQVIITATDAAGNVVTCNFDVIVNELLGIGTNSLSNVSMYPNPSSGIVNVSTNVTKLKVLNLLGQIVLTTTENKFDVSSLKTGNYLVEITTNEGTATKKLIVQ</sequence>
<dbReference type="RefSeq" id="WP_151895188.1">
    <property type="nucleotide sequence ID" value="NZ_BKCF01000007.1"/>
</dbReference>
<dbReference type="Proteomes" id="UP000326994">
    <property type="component" value="Unassembled WGS sequence"/>
</dbReference>
<evidence type="ECO:0000256" key="3">
    <source>
        <dbReference type="SAM" id="SignalP"/>
    </source>
</evidence>
<feature type="signal peptide" evidence="3">
    <location>
        <begin position="1"/>
        <end position="18"/>
    </location>
</feature>
<keyword evidence="2" id="KW-0677">Repeat</keyword>
<name>A0A5J4G2Z2_9FLAO</name>
<feature type="chain" id="PRO_5023905789" description="HYR domain-containing protein" evidence="3">
    <location>
        <begin position="19"/>
        <end position="705"/>
    </location>
</feature>
<feature type="domain" description="HYR" evidence="4">
    <location>
        <begin position="543"/>
        <end position="627"/>
    </location>
</feature>
<evidence type="ECO:0000313" key="5">
    <source>
        <dbReference type="EMBL" id="GEQ87269.1"/>
    </source>
</evidence>
<comment type="caution">
    <text evidence="5">The sequence shown here is derived from an EMBL/GenBank/DDBJ whole genome shotgun (WGS) entry which is preliminary data.</text>
</comment>
<evidence type="ECO:0000256" key="2">
    <source>
        <dbReference type="ARBA" id="ARBA00022737"/>
    </source>
</evidence>
<dbReference type="Gene3D" id="2.60.40.10">
    <property type="entry name" value="Immunoglobulins"/>
    <property type="match status" value="1"/>
</dbReference>
<dbReference type="PANTHER" id="PTHR24273:SF32">
    <property type="entry name" value="HYALIN"/>
    <property type="match status" value="1"/>
</dbReference>
<evidence type="ECO:0000256" key="1">
    <source>
        <dbReference type="ARBA" id="ARBA00022729"/>
    </source>
</evidence>
<dbReference type="OrthoDB" id="9805017at2"/>
<dbReference type="Pfam" id="PF02494">
    <property type="entry name" value="HYR"/>
    <property type="match status" value="3"/>
</dbReference>
<dbReference type="InterPro" id="IPR013783">
    <property type="entry name" value="Ig-like_fold"/>
</dbReference>
<dbReference type="InterPro" id="IPR003410">
    <property type="entry name" value="HYR_dom"/>
</dbReference>
<keyword evidence="1 3" id="KW-0732">Signal</keyword>
<dbReference type="InterPro" id="IPR026444">
    <property type="entry name" value="Secre_tail"/>
</dbReference>
<reference evidence="5 6" key="1">
    <citation type="submission" date="2019-08" db="EMBL/GenBank/DDBJ databases">
        <title>Ulvibacter marinistellae sp. nov., isolated from a starfish, Patiria pectinifera.</title>
        <authorList>
            <person name="Kawano K."/>
            <person name="Ushijima N."/>
            <person name="Kihara M."/>
            <person name="Itoh H."/>
        </authorList>
    </citation>
    <scope>NUCLEOTIDE SEQUENCE [LARGE SCALE GENOMIC DNA]</scope>
    <source>
        <strain evidence="5 6">KK4</strain>
    </source>
</reference>
<dbReference type="EMBL" id="BKCF01000007">
    <property type="protein sequence ID" value="GEQ87269.1"/>
    <property type="molecule type" value="Genomic_DNA"/>
</dbReference>
<proteinExistence type="predicted"/>
<gene>
    <name evidence="5" type="ORF">ULMS_27770</name>
</gene>
<organism evidence="5 6">
    <name type="scientific">Patiriisocius marinistellae</name>
    <dbReference type="NCBI Taxonomy" id="2494560"/>
    <lineage>
        <taxon>Bacteria</taxon>
        <taxon>Pseudomonadati</taxon>
        <taxon>Bacteroidota</taxon>
        <taxon>Flavobacteriia</taxon>
        <taxon>Flavobacteriales</taxon>
        <taxon>Flavobacteriaceae</taxon>
        <taxon>Patiriisocius</taxon>
    </lineage>
</organism>
<feature type="domain" description="HYR" evidence="4">
    <location>
        <begin position="218"/>
        <end position="302"/>
    </location>
</feature>
<protein>
    <recommendedName>
        <fullName evidence="4">HYR domain-containing protein</fullName>
    </recommendedName>
</protein>
<dbReference type="PROSITE" id="PS50825">
    <property type="entry name" value="HYR"/>
    <property type="match status" value="2"/>
</dbReference>
<accession>A0A5J4G2Z2</accession>
<dbReference type="NCBIfam" id="TIGR04183">
    <property type="entry name" value="Por_Secre_tail"/>
    <property type="match status" value="1"/>
</dbReference>